<feature type="transmembrane region" description="Helical" evidence="13">
    <location>
        <begin position="626"/>
        <end position="643"/>
    </location>
</feature>
<dbReference type="PANTHER" id="PTHR23071:SF1">
    <property type="entry name" value="GPI ETHANOLAMINE PHOSPHATE TRANSFERASE 3"/>
    <property type="match status" value="1"/>
</dbReference>
<dbReference type="Pfam" id="PF01663">
    <property type="entry name" value="Phosphodiest"/>
    <property type="match status" value="1"/>
</dbReference>
<organism evidence="14 15">
    <name type="scientific">Ladona fulva</name>
    <name type="common">Scarce chaser dragonfly</name>
    <name type="synonym">Libellula fulva</name>
    <dbReference type="NCBI Taxonomy" id="123851"/>
    <lineage>
        <taxon>Eukaryota</taxon>
        <taxon>Metazoa</taxon>
        <taxon>Ecdysozoa</taxon>
        <taxon>Arthropoda</taxon>
        <taxon>Hexapoda</taxon>
        <taxon>Insecta</taxon>
        <taxon>Pterygota</taxon>
        <taxon>Palaeoptera</taxon>
        <taxon>Odonata</taxon>
        <taxon>Epiprocta</taxon>
        <taxon>Anisoptera</taxon>
        <taxon>Libelluloidea</taxon>
        <taxon>Libellulidae</taxon>
        <taxon>Ladona</taxon>
    </lineage>
</organism>
<dbReference type="EMBL" id="KZ309015">
    <property type="protein sequence ID" value="KAG8236340.1"/>
    <property type="molecule type" value="Genomic_DNA"/>
</dbReference>
<protein>
    <recommendedName>
        <fullName evidence="12">GPI ethanolamine phosphate transferase 3, catalytic subunit</fullName>
    </recommendedName>
    <alternativeName>
        <fullName evidence="11">Phosphatidylinositol-glycan biosynthesis class O protein</fullName>
    </alternativeName>
</protein>
<comment type="caution">
    <text evidence="14">The sequence shown here is derived from an EMBL/GenBank/DDBJ whole genome shotgun (WGS) entry which is preliminary data.</text>
</comment>
<comment type="subcellular location">
    <subcellularLocation>
        <location evidence="1">Endoplasmic reticulum membrane</location>
        <topology evidence="1">Multi-pass membrane protein</topology>
    </subcellularLocation>
</comment>
<dbReference type="CDD" id="cd16023">
    <property type="entry name" value="GPI_EPT_3"/>
    <property type="match status" value="1"/>
</dbReference>
<evidence type="ECO:0000256" key="5">
    <source>
        <dbReference type="ARBA" id="ARBA00022679"/>
    </source>
</evidence>
<dbReference type="SUPFAM" id="SSF53649">
    <property type="entry name" value="Alkaline phosphatase-like"/>
    <property type="match status" value="1"/>
</dbReference>
<evidence type="ECO:0000313" key="14">
    <source>
        <dbReference type="EMBL" id="KAG8236340.1"/>
    </source>
</evidence>
<feature type="transmembrane region" description="Helical" evidence="13">
    <location>
        <begin position="664"/>
        <end position="686"/>
    </location>
</feature>
<dbReference type="UniPathway" id="UPA00196"/>
<evidence type="ECO:0000256" key="6">
    <source>
        <dbReference type="ARBA" id="ARBA00022692"/>
    </source>
</evidence>
<feature type="transmembrane region" description="Helical" evidence="13">
    <location>
        <begin position="785"/>
        <end position="809"/>
    </location>
</feature>
<keyword evidence="7" id="KW-0256">Endoplasmic reticulum</keyword>
<dbReference type="AlphaFoldDB" id="A0A8K0KMG8"/>
<reference evidence="14" key="2">
    <citation type="submission" date="2017-10" db="EMBL/GenBank/DDBJ databases">
        <title>Ladona fulva Genome sequencing and assembly.</title>
        <authorList>
            <person name="Murali S."/>
            <person name="Richards S."/>
            <person name="Bandaranaike D."/>
            <person name="Bellair M."/>
            <person name="Blankenburg K."/>
            <person name="Chao H."/>
            <person name="Dinh H."/>
            <person name="Doddapaneni H."/>
            <person name="Dugan-Rocha S."/>
            <person name="Elkadiri S."/>
            <person name="Gnanaolivu R."/>
            <person name="Hernandez B."/>
            <person name="Skinner E."/>
            <person name="Javaid M."/>
            <person name="Lee S."/>
            <person name="Li M."/>
            <person name="Ming W."/>
            <person name="Munidasa M."/>
            <person name="Muniz J."/>
            <person name="Nguyen L."/>
            <person name="Hughes D."/>
            <person name="Osuji N."/>
            <person name="Pu L.-L."/>
            <person name="Puazo M."/>
            <person name="Qu C."/>
            <person name="Quiroz J."/>
            <person name="Raj R."/>
            <person name="Weissenberger G."/>
            <person name="Xin Y."/>
            <person name="Zou X."/>
            <person name="Han Y."/>
            <person name="Worley K."/>
            <person name="Muzny D."/>
            <person name="Gibbs R."/>
        </authorList>
    </citation>
    <scope>NUCLEOTIDE SEQUENCE</scope>
    <source>
        <strain evidence="14">Sampled in the wild</strain>
    </source>
</reference>
<keyword evidence="6 13" id="KW-0812">Transmembrane</keyword>
<comment type="pathway">
    <text evidence="2">Glycolipid biosynthesis; glycosylphosphatidylinositol-anchor biosynthesis.</text>
</comment>
<dbReference type="InterPro" id="IPR039524">
    <property type="entry name" value="PIGO/GPI13"/>
</dbReference>
<evidence type="ECO:0000313" key="15">
    <source>
        <dbReference type="Proteomes" id="UP000792457"/>
    </source>
</evidence>
<dbReference type="GO" id="GO:0006506">
    <property type="term" value="P:GPI anchor biosynthetic process"/>
    <property type="evidence" value="ECO:0007669"/>
    <property type="project" value="UniProtKB-UniPathway"/>
</dbReference>
<evidence type="ECO:0000256" key="2">
    <source>
        <dbReference type="ARBA" id="ARBA00004687"/>
    </source>
</evidence>
<feature type="transmembrane region" description="Helical" evidence="13">
    <location>
        <begin position="887"/>
        <end position="908"/>
    </location>
</feature>
<evidence type="ECO:0000256" key="9">
    <source>
        <dbReference type="ARBA" id="ARBA00023136"/>
    </source>
</evidence>
<evidence type="ECO:0000256" key="1">
    <source>
        <dbReference type="ARBA" id="ARBA00004477"/>
    </source>
</evidence>
<feature type="transmembrane region" description="Helical" evidence="13">
    <location>
        <begin position="36"/>
        <end position="59"/>
    </location>
</feature>
<evidence type="ECO:0000256" key="8">
    <source>
        <dbReference type="ARBA" id="ARBA00022989"/>
    </source>
</evidence>
<keyword evidence="15" id="KW-1185">Reference proteome</keyword>
<dbReference type="GO" id="GO:0005789">
    <property type="term" value="C:endoplasmic reticulum membrane"/>
    <property type="evidence" value="ECO:0007669"/>
    <property type="project" value="UniProtKB-SubCell"/>
</dbReference>
<evidence type="ECO:0000256" key="12">
    <source>
        <dbReference type="ARBA" id="ARBA00093602"/>
    </source>
</evidence>
<feature type="transmembrane region" description="Helical" evidence="13">
    <location>
        <begin position="493"/>
        <end position="514"/>
    </location>
</feature>
<evidence type="ECO:0000256" key="3">
    <source>
        <dbReference type="ARBA" id="ARBA00008695"/>
    </source>
</evidence>
<evidence type="ECO:0000256" key="11">
    <source>
        <dbReference type="ARBA" id="ARBA00079084"/>
    </source>
</evidence>
<feature type="transmembrane region" description="Helical" evidence="13">
    <location>
        <begin position="740"/>
        <end position="765"/>
    </location>
</feature>
<evidence type="ECO:0000256" key="7">
    <source>
        <dbReference type="ARBA" id="ARBA00022824"/>
    </source>
</evidence>
<comment type="similarity">
    <text evidence="3">Belongs to the PIGG/PIGN/PIGO family. PIGO subfamily.</text>
</comment>
<evidence type="ECO:0000256" key="10">
    <source>
        <dbReference type="ARBA" id="ARBA00023180"/>
    </source>
</evidence>
<dbReference type="PANTHER" id="PTHR23071">
    <property type="entry name" value="PHOSPHATIDYLINOSITOL GLYCAN"/>
    <property type="match status" value="1"/>
</dbReference>
<dbReference type="FunFam" id="3.40.720.10:FF:000041">
    <property type="entry name" value="GPI ethanolamine phosphate transferase 3"/>
    <property type="match status" value="1"/>
</dbReference>
<keyword evidence="10" id="KW-0325">Glycoprotein</keyword>
<dbReference type="Gene3D" id="3.40.720.10">
    <property type="entry name" value="Alkaline Phosphatase, subunit A"/>
    <property type="match status" value="1"/>
</dbReference>
<gene>
    <name evidence="14" type="ORF">J437_LFUL010474</name>
</gene>
<proteinExistence type="inferred from homology"/>
<dbReference type="InterPro" id="IPR037675">
    <property type="entry name" value="PIG-O_N"/>
</dbReference>
<keyword evidence="9 13" id="KW-0472">Membrane</keyword>
<dbReference type="InterPro" id="IPR017850">
    <property type="entry name" value="Alkaline_phosphatase_core_sf"/>
</dbReference>
<accession>A0A8K0KMG8</accession>
<reference evidence="14" key="1">
    <citation type="submission" date="2013-04" db="EMBL/GenBank/DDBJ databases">
        <authorList>
            <person name="Qu J."/>
            <person name="Murali S.C."/>
            <person name="Bandaranaike D."/>
            <person name="Bellair M."/>
            <person name="Blankenburg K."/>
            <person name="Chao H."/>
            <person name="Dinh H."/>
            <person name="Doddapaneni H."/>
            <person name="Downs B."/>
            <person name="Dugan-Rocha S."/>
            <person name="Elkadiri S."/>
            <person name="Gnanaolivu R.D."/>
            <person name="Hernandez B."/>
            <person name="Javaid M."/>
            <person name="Jayaseelan J.C."/>
            <person name="Lee S."/>
            <person name="Li M."/>
            <person name="Ming W."/>
            <person name="Munidasa M."/>
            <person name="Muniz J."/>
            <person name="Nguyen L."/>
            <person name="Ongeri F."/>
            <person name="Osuji N."/>
            <person name="Pu L.-L."/>
            <person name="Puazo M."/>
            <person name="Qu C."/>
            <person name="Quiroz J."/>
            <person name="Raj R."/>
            <person name="Weissenberger G."/>
            <person name="Xin Y."/>
            <person name="Zou X."/>
            <person name="Han Y."/>
            <person name="Richards S."/>
            <person name="Worley K."/>
            <person name="Muzny D."/>
            <person name="Gibbs R."/>
        </authorList>
    </citation>
    <scope>NUCLEOTIDE SEQUENCE</scope>
    <source>
        <strain evidence="14">Sampled in the wild</strain>
    </source>
</reference>
<dbReference type="PROSITE" id="PS51257">
    <property type="entry name" value="PROKAR_LIPOPROTEIN"/>
    <property type="match status" value="1"/>
</dbReference>
<feature type="non-terminal residue" evidence="14">
    <location>
        <position position="1"/>
    </location>
</feature>
<dbReference type="Proteomes" id="UP000792457">
    <property type="component" value="Unassembled WGS sequence"/>
</dbReference>
<feature type="transmembrane region" description="Helical" evidence="13">
    <location>
        <begin position="535"/>
        <end position="554"/>
    </location>
</feature>
<name>A0A8K0KMG8_LADFU</name>
<dbReference type="GO" id="GO:0051377">
    <property type="term" value="F:mannose-ethanolamine phosphotransferase activity"/>
    <property type="evidence" value="ECO:0007669"/>
    <property type="project" value="InterPro"/>
</dbReference>
<feature type="transmembrane region" description="Helical" evidence="13">
    <location>
        <begin position="706"/>
        <end position="728"/>
    </location>
</feature>
<dbReference type="InterPro" id="IPR002591">
    <property type="entry name" value="Phosphodiest/P_Trfase"/>
</dbReference>
<keyword evidence="5" id="KW-0808">Transferase</keyword>
<sequence length="923" mass="105479">MLTRAFLRSFLTTFISQSCYELVLINTIIMVRPWKYIAIVVWAYIVFVVSISLFSRGFLLRRDVVLEKSRCFPHKSYFFEDLKHKDTLSKYIERDVTVSEGTNSLPLIDILLLNSSLCIPSSTKVVLIIVDALRYDFMKFDENLNHTQSFQNKIPIVHELVKLKPQNARLFKFIADPPTTTMQRLKGMTTGSLPTFIDVGSNFATSEINEDNFIDQVLAQNEKIVFMGDDTWTGLYPERFVREYAYPSFNVWDLDSVDNGVLYHLTPEIQKNDWKLLIAHFLGVDHCGHKYGPRHPEMKRKLQEVNAMIRRSVDSIDNDTVVFVLGDHGMTSTGDHGGESEEEVAAALFVYSSFPLFSREEVEYTESVSQVDLVPTISFLLGIPIPFSNLGKVILGSLPYIYNGTSLPDRQYAKLALWRNVQQVKDYFDYYSEYLGRFPPEKLGKLHNLYAELRGMLHTITNLEEFRKFSNASSEYLTLARQMCAQIWVQFDFTLMTAGLSFMFIFIILFLFILEGLNHDRMHQLTNSSKIFALIAVKVVVSFSICALLFKSQYLENVDVLFYLCNCSLAVIFMLVIVFKNWSYLINQVFIKLKSHDMVSVCTRVIFLSFLFGPFSNSYVIEESTVISYFLISLSFVVLYGSARKEQGKSKHDRSRGGWKGGQLRFKTVATVILFAAIIRISHHYWRCREEQKWCNMSEWIKVSSSAAFSSISIRYLYSLVCLALLVTVFRMWLRSCGNLVGFSLIVTVVRYMPTVIAICISAFWVLQGFPKSGKYGMKPWQIEVWPSIVFVFLGLSIATLFACPLCIFKLPKTKVTMEGVYGQDNIIPHLFNQIKGSLDKRNKCGKLNNLKDFPVVYGLASVYSASIIILSLFVLLLISLLLGDVLAPSAFLMFLATVLCLAVHTLSRHEKIIISSKNNHLS</sequence>
<feature type="transmembrane region" description="Helical" evidence="13">
    <location>
        <begin position="856"/>
        <end position="881"/>
    </location>
</feature>
<evidence type="ECO:0000256" key="4">
    <source>
        <dbReference type="ARBA" id="ARBA00022502"/>
    </source>
</evidence>
<feature type="transmembrane region" description="Helical" evidence="13">
    <location>
        <begin position="560"/>
        <end position="580"/>
    </location>
</feature>
<feature type="transmembrane region" description="Helical" evidence="13">
    <location>
        <begin position="601"/>
        <end position="620"/>
    </location>
</feature>
<evidence type="ECO:0000256" key="13">
    <source>
        <dbReference type="SAM" id="Phobius"/>
    </source>
</evidence>
<keyword evidence="8 13" id="KW-1133">Transmembrane helix</keyword>
<keyword evidence="4" id="KW-0337">GPI-anchor biosynthesis</keyword>
<dbReference type="OrthoDB" id="272139at2759"/>